<organism evidence="2 3">
    <name type="scientific">Globodera rostochiensis</name>
    <name type="common">Golden nematode worm</name>
    <name type="synonym">Heterodera rostochiensis</name>
    <dbReference type="NCBI Taxonomy" id="31243"/>
    <lineage>
        <taxon>Eukaryota</taxon>
        <taxon>Metazoa</taxon>
        <taxon>Ecdysozoa</taxon>
        <taxon>Nematoda</taxon>
        <taxon>Chromadorea</taxon>
        <taxon>Rhabditida</taxon>
        <taxon>Tylenchina</taxon>
        <taxon>Tylenchomorpha</taxon>
        <taxon>Tylenchoidea</taxon>
        <taxon>Heteroderidae</taxon>
        <taxon>Heteroderinae</taxon>
        <taxon>Globodera</taxon>
    </lineage>
</organism>
<feature type="chain" id="PRO_5037619335" evidence="1">
    <location>
        <begin position="46"/>
        <end position="133"/>
    </location>
</feature>
<dbReference type="Proteomes" id="UP000887572">
    <property type="component" value="Unplaced"/>
</dbReference>
<dbReference type="AlphaFoldDB" id="A0A914IHC6"/>
<name>A0A914IHC6_GLORO</name>
<protein>
    <submittedName>
        <fullName evidence="3">Uncharacterized protein</fullName>
    </submittedName>
</protein>
<evidence type="ECO:0000313" key="2">
    <source>
        <dbReference type="Proteomes" id="UP000887572"/>
    </source>
</evidence>
<accession>A0A914IHC6</accession>
<keyword evidence="1" id="KW-0732">Signal</keyword>
<evidence type="ECO:0000313" key="3">
    <source>
        <dbReference type="WBParaSite" id="Gr19_v10_g9923.t1"/>
    </source>
</evidence>
<evidence type="ECO:0000256" key="1">
    <source>
        <dbReference type="SAM" id="SignalP"/>
    </source>
</evidence>
<reference evidence="3" key="1">
    <citation type="submission" date="2022-11" db="UniProtKB">
        <authorList>
            <consortium name="WormBaseParasite"/>
        </authorList>
    </citation>
    <scope>IDENTIFICATION</scope>
</reference>
<dbReference type="WBParaSite" id="Gr19_v10_g9923.t1">
    <property type="protein sequence ID" value="Gr19_v10_g9923.t1"/>
    <property type="gene ID" value="Gr19_v10_g9923"/>
</dbReference>
<feature type="signal peptide" evidence="1">
    <location>
        <begin position="1"/>
        <end position="45"/>
    </location>
</feature>
<sequence length="133" mass="15182">MRAQWPDFFGRHCIKAKAKTFQQMLRPLRTVLLLLCLMCAHCNLAKPTNSMTRIQEVFRTLMGPKPMMLASRGKKASALFGDRVPNPQEFFDGGEEGPTEVLRDPAAFWVMADERGIPVAALRSYWTAARRRR</sequence>
<keyword evidence="2" id="KW-1185">Reference proteome</keyword>
<proteinExistence type="predicted"/>